<gene>
    <name evidence="1" type="ORF">EAG_11107</name>
</gene>
<dbReference type="InParanoid" id="E1ZW75"/>
<feature type="non-terminal residue" evidence="1">
    <location>
        <position position="38"/>
    </location>
</feature>
<feature type="non-terminal residue" evidence="1">
    <location>
        <position position="1"/>
    </location>
</feature>
<dbReference type="Proteomes" id="UP000000311">
    <property type="component" value="Unassembled WGS sequence"/>
</dbReference>
<evidence type="ECO:0000313" key="2">
    <source>
        <dbReference type="Proteomes" id="UP000000311"/>
    </source>
</evidence>
<proteinExistence type="predicted"/>
<dbReference type="EMBL" id="GL434776">
    <property type="protein sequence ID" value="EFN74584.1"/>
    <property type="molecule type" value="Genomic_DNA"/>
</dbReference>
<evidence type="ECO:0000313" key="1">
    <source>
        <dbReference type="EMBL" id="EFN74584.1"/>
    </source>
</evidence>
<sequence length="38" mass="4191">ECDNAVTPSYISLPFVEGLSSEISRVFKIVGLNVVYMI</sequence>
<reference evidence="1 2" key="1">
    <citation type="journal article" date="2010" name="Science">
        <title>Genomic comparison of the ants Camponotus floridanus and Harpegnathos saltator.</title>
        <authorList>
            <person name="Bonasio R."/>
            <person name="Zhang G."/>
            <person name="Ye C."/>
            <person name="Mutti N.S."/>
            <person name="Fang X."/>
            <person name="Qin N."/>
            <person name="Donahue G."/>
            <person name="Yang P."/>
            <person name="Li Q."/>
            <person name="Li C."/>
            <person name="Zhang P."/>
            <person name="Huang Z."/>
            <person name="Berger S.L."/>
            <person name="Reinberg D."/>
            <person name="Wang J."/>
            <person name="Liebig J."/>
        </authorList>
    </citation>
    <scope>NUCLEOTIDE SEQUENCE [LARGE SCALE GENOMIC DNA]</scope>
    <source>
        <strain evidence="2">C129</strain>
    </source>
</reference>
<protein>
    <submittedName>
        <fullName evidence="1">Uncharacterized protein</fullName>
    </submittedName>
</protein>
<accession>E1ZW75</accession>
<keyword evidence="2" id="KW-1185">Reference proteome</keyword>
<name>E1ZW75_CAMFO</name>
<dbReference type="AlphaFoldDB" id="E1ZW75"/>
<organism evidence="2">
    <name type="scientific">Camponotus floridanus</name>
    <name type="common">Florida carpenter ant</name>
    <dbReference type="NCBI Taxonomy" id="104421"/>
    <lineage>
        <taxon>Eukaryota</taxon>
        <taxon>Metazoa</taxon>
        <taxon>Ecdysozoa</taxon>
        <taxon>Arthropoda</taxon>
        <taxon>Hexapoda</taxon>
        <taxon>Insecta</taxon>
        <taxon>Pterygota</taxon>
        <taxon>Neoptera</taxon>
        <taxon>Endopterygota</taxon>
        <taxon>Hymenoptera</taxon>
        <taxon>Apocrita</taxon>
        <taxon>Aculeata</taxon>
        <taxon>Formicoidea</taxon>
        <taxon>Formicidae</taxon>
        <taxon>Formicinae</taxon>
        <taxon>Camponotus</taxon>
    </lineage>
</organism>